<dbReference type="AlphaFoldDB" id="A0A939PV69"/>
<dbReference type="PANTHER" id="PTHR35010:SF2">
    <property type="entry name" value="BLL4672 PROTEIN"/>
    <property type="match status" value="1"/>
</dbReference>
<dbReference type="RefSeq" id="WP_208263626.1">
    <property type="nucleotide sequence ID" value="NZ_JAGEOJ010000036.1"/>
</dbReference>
<dbReference type="InterPro" id="IPR010982">
    <property type="entry name" value="Lambda_DNA-bd_dom_sf"/>
</dbReference>
<organism evidence="2 3">
    <name type="scientific">Actinomadura barringtoniae</name>
    <dbReference type="NCBI Taxonomy" id="1427535"/>
    <lineage>
        <taxon>Bacteria</taxon>
        <taxon>Bacillati</taxon>
        <taxon>Actinomycetota</taxon>
        <taxon>Actinomycetes</taxon>
        <taxon>Streptosporangiales</taxon>
        <taxon>Thermomonosporaceae</taxon>
        <taxon>Actinomadura</taxon>
    </lineage>
</organism>
<dbReference type="SMART" id="SM00530">
    <property type="entry name" value="HTH_XRE"/>
    <property type="match status" value="1"/>
</dbReference>
<sequence>MDNRDDVREFLASRRARITPQQAGLPAYGGNRRVPGLRREEVAMLAGMSVDYYVRLERGNLGGVSESVLEALARALQLDEAERAHLHDLARVANTGSRSRRRPVRQVRPSLQQLLDAMTDAPAFIRNGRLDVLATNQLGHALYWPILQSPYGRANTARFQFLDPDGPSFFPDWEGVAASTVAMLRTEAGRDPYNKDLTDLIGELCTRSEEFRVRWAEHNVRLHRTGIKSFHHPVVGDLTLAYEAMELQADPGLTLSAYSAEPGTPSYDGLKLLASWAATLEDDSEGAAAEGESSEEARES</sequence>
<dbReference type="EMBL" id="JAGEOJ010000036">
    <property type="protein sequence ID" value="MBO2455401.1"/>
    <property type="molecule type" value="Genomic_DNA"/>
</dbReference>
<evidence type="ECO:0000313" key="2">
    <source>
        <dbReference type="EMBL" id="MBO2455401.1"/>
    </source>
</evidence>
<dbReference type="Gene3D" id="3.30.450.180">
    <property type="match status" value="1"/>
</dbReference>
<keyword evidence="3" id="KW-1185">Reference proteome</keyword>
<dbReference type="Pfam" id="PF17765">
    <property type="entry name" value="MLTR_LBD"/>
    <property type="match status" value="1"/>
</dbReference>
<dbReference type="CDD" id="cd00093">
    <property type="entry name" value="HTH_XRE"/>
    <property type="match status" value="1"/>
</dbReference>
<dbReference type="PROSITE" id="PS50943">
    <property type="entry name" value="HTH_CROC1"/>
    <property type="match status" value="1"/>
</dbReference>
<accession>A0A939PV69</accession>
<reference evidence="2" key="1">
    <citation type="submission" date="2021-03" db="EMBL/GenBank/DDBJ databases">
        <authorList>
            <person name="Kanchanasin P."/>
            <person name="Saeng-In P."/>
            <person name="Phongsopitanun W."/>
            <person name="Yuki M."/>
            <person name="Kudo T."/>
            <person name="Ohkuma M."/>
            <person name="Tanasupawat S."/>
        </authorList>
    </citation>
    <scope>NUCLEOTIDE SEQUENCE</scope>
    <source>
        <strain evidence="2">GKU 128</strain>
    </source>
</reference>
<dbReference type="PANTHER" id="PTHR35010">
    <property type="entry name" value="BLL4672 PROTEIN-RELATED"/>
    <property type="match status" value="1"/>
</dbReference>
<dbReference type="InterPro" id="IPR001387">
    <property type="entry name" value="Cro/C1-type_HTH"/>
</dbReference>
<comment type="caution">
    <text evidence="2">The sequence shown here is derived from an EMBL/GenBank/DDBJ whole genome shotgun (WGS) entry which is preliminary data.</text>
</comment>
<name>A0A939PV69_9ACTN</name>
<dbReference type="Proteomes" id="UP000669179">
    <property type="component" value="Unassembled WGS sequence"/>
</dbReference>
<dbReference type="InterPro" id="IPR041413">
    <property type="entry name" value="MLTR_LBD"/>
</dbReference>
<gene>
    <name evidence="2" type="ORF">J4573_50570</name>
</gene>
<protein>
    <submittedName>
        <fullName evidence="2">Helix-turn-helix domain-containing protein</fullName>
    </submittedName>
</protein>
<dbReference type="GO" id="GO:0003677">
    <property type="term" value="F:DNA binding"/>
    <property type="evidence" value="ECO:0007669"/>
    <property type="project" value="InterPro"/>
</dbReference>
<dbReference type="SUPFAM" id="SSF47413">
    <property type="entry name" value="lambda repressor-like DNA-binding domains"/>
    <property type="match status" value="1"/>
</dbReference>
<dbReference type="Gene3D" id="1.10.260.40">
    <property type="entry name" value="lambda repressor-like DNA-binding domains"/>
    <property type="match status" value="1"/>
</dbReference>
<evidence type="ECO:0000259" key="1">
    <source>
        <dbReference type="PROSITE" id="PS50943"/>
    </source>
</evidence>
<evidence type="ECO:0000313" key="3">
    <source>
        <dbReference type="Proteomes" id="UP000669179"/>
    </source>
</evidence>
<dbReference type="Pfam" id="PF13560">
    <property type="entry name" value="HTH_31"/>
    <property type="match status" value="1"/>
</dbReference>
<feature type="domain" description="HTH cro/C1-type" evidence="1">
    <location>
        <begin position="36"/>
        <end position="83"/>
    </location>
</feature>
<proteinExistence type="predicted"/>